<evidence type="ECO:0000313" key="3">
    <source>
        <dbReference type="Proteomes" id="UP000799118"/>
    </source>
</evidence>
<name>A0A6A4GFA6_9AGAR</name>
<protein>
    <submittedName>
        <fullName evidence="2">Uncharacterized protein</fullName>
    </submittedName>
</protein>
<dbReference type="AlphaFoldDB" id="A0A6A4GFA6"/>
<dbReference type="EMBL" id="ML770224">
    <property type="protein sequence ID" value="KAE9384097.1"/>
    <property type="molecule type" value="Genomic_DNA"/>
</dbReference>
<keyword evidence="3" id="KW-1185">Reference proteome</keyword>
<reference evidence="2" key="1">
    <citation type="journal article" date="2019" name="Environ. Microbiol.">
        <title>Fungal ecological strategies reflected in gene transcription - a case study of two litter decomposers.</title>
        <authorList>
            <person name="Barbi F."/>
            <person name="Kohler A."/>
            <person name="Barry K."/>
            <person name="Baskaran P."/>
            <person name="Daum C."/>
            <person name="Fauchery L."/>
            <person name="Ihrmark K."/>
            <person name="Kuo A."/>
            <person name="LaButti K."/>
            <person name="Lipzen A."/>
            <person name="Morin E."/>
            <person name="Grigoriev I.V."/>
            <person name="Henrissat B."/>
            <person name="Lindahl B."/>
            <person name="Martin F."/>
        </authorList>
    </citation>
    <scope>NUCLEOTIDE SEQUENCE</scope>
    <source>
        <strain evidence="2">JB14</strain>
    </source>
</reference>
<sequence length="147" mass="15882">MKVEMKRSVVQFEDENQRVVGEDFGLVFGRAFLIAFTVDTVKAAFSATGIFPFNPGVICPEQLVPAEAMSIKGSFTLTQTSLIRAIMTTFRTYQPTLFDTSPSHALLPSSVQAPIASLSCAINPPSPVTTPKASGSHPNRRSCNDTE</sequence>
<dbReference type="OrthoDB" id="3269297at2759"/>
<evidence type="ECO:0000313" key="2">
    <source>
        <dbReference type="EMBL" id="KAE9384097.1"/>
    </source>
</evidence>
<dbReference type="Proteomes" id="UP000799118">
    <property type="component" value="Unassembled WGS sequence"/>
</dbReference>
<evidence type="ECO:0000256" key="1">
    <source>
        <dbReference type="SAM" id="MobiDB-lite"/>
    </source>
</evidence>
<organism evidence="2 3">
    <name type="scientific">Gymnopus androsaceus JB14</name>
    <dbReference type="NCBI Taxonomy" id="1447944"/>
    <lineage>
        <taxon>Eukaryota</taxon>
        <taxon>Fungi</taxon>
        <taxon>Dikarya</taxon>
        <taxon>Basidiomycota</taxon>
        <taxon>Agaricomycotina</taxon>
        <taxon>Agaricomycetes</taxon>
        <taxon>Agaricomycetidae</taxon>
        <taxon>Agaricales</taxon>
        <taxon>Marasmiineae</taxon>
        <taxon>Omphalotaceae</taxon>
        <taxon>Gymnopus</taxon>
    </lineage>
</organism>
<accession>A0A6A4GFA6</accession>
<proteinExistence type="predicted"/>
<gene>
    <name evidence="2" type="ORF">BT96DRAFT_1008430</name>
</gene>
<feature type="region of interest" description="Disordered" evidence="1">
    <location>
        <begin position="127"/>
        <end position="147"/>
    </location>
</feature>